<sequence>MPFQIRRNKIFGTISPVLKLNKQENTNFFLSKDCHNKWPKDIEKELKLRRVWWWKKYTKSSQQSSELPFEQVYNENVGSSSVNSFEVTSSSILPKRPKGKSSSEQQPLEKAVKDSSKSSSLTTSNLLTVEIPNTFRPVIQQFLLFRKMLM</sequence>
<reference evidence="2 3" key="2">
    <citation type="submission" date="2017-10" db="EMBL/GenBank/DDBJ databases">
        <title>Genome analyses suggest a sexual origin of heterokaryosis in a supposedly ancient asexual fungus.</title>
        <authorList>
            <person name="Corradi N."/>
            <person name="Sedzielewska K."/>
            <person name="Noel J."/>
            <person name="Charron P."/>
            <person name="Farinelli L."/>
            <person name="Marton T."/>
            <person name="Kruger M."/>
            <person name="Pelin A."/>
            <person name="Brachmann A."/>
            <person name="Corradi N."/>
        </authorList>
    </citation>
    <scope>NUCLEOTIDE SEQUENCE [LARGE SCALE GENOMIC DNA]</scope>
    <source>
        <strain evidence="2 3">A1</strain>
    </source>
</reference>
<dbReference type="VEuPathDB" id="FungiDB:RhiirA1_477924"/>
<protein>
    <submittedName>
        <fullName evidence="2">Uncharacterized protein</fullName>
    </submittedName>
</protein>
<organism evidence="2 3">
    <name type="scientific">Rhizophagus irregularis</name>
    <dbReference type="NCBI Taxonomy" id="588596"/>
    <lineage>
        <taxon>Eukaryota</taxon>
        <taxon>Fungi</taxon>
        <taxon>Fungi incertae sedis</taxon>
        <taxon>Mucoromycota</taxon>
        <taxon>Glomeromycotina</taxon>
        <taxon>Glomeromycetes</taxon>
        <taxon>Glomerales</taxon>
        <taxon>Glomeraceae</taxon>
        <taxon>Rhizophagus</taxon>
    </lineage>
</organism>
<name>A0A2N0QSU8_9GLOM</name>
<dbReference type="AlphaFoldDB" id="A0A2N0QSU8"/>
<accession>A0A2N0QSU8</accession>
<evidence type="ECO:0000313" key="2">
    <source>
        <dbReference type="EMBL" id="PKC54121.1"/>
    </source>
</evidence>
<dbReference type="VEuPathDB" id="FungiDB:RhiirFUN_013231"/>
<dbReference type="EMBL" id="LLXH01003520">
    <property type="protein sequence ID" value="PKC54121.1"/>
    <property type="molecule type" value="Genomic_DNA"/>
</dbReference>
<evidence type="ECO:0000256" key="1">
    <source>
        <dbReference type="SAM" id="MobiDB-lite"/>
    </source>
</evidence>
<gene>
    <name evidence="2" type="ORF">RhiirA1_477924</name>
</gene>
<dbReference type="Proteomes" id="UP000232688">
    <property type="component" value="Unassembled WGS sequence"/>
</dbReference>
<comment type="caution">
    <text evidence="2">The sequence shown here is derived from an EMBL/GenBank/DDBJ whole genome shotgun (WGS) entry which is preliminary data.</text>
</comment>
<feature type="region of interest" description="Disordered" evidence="1">
    <location>
        <begin position="88"/>
        <end position="116"/>
    </location>
</feature>
<proteinExistence type="predicted"/>
<evidence type="ECO:0000313" key="3">
    <source>
        <dbReference type="Proteomes" id="UP000232688"/>
    </source>
</evidence>
<reference evidence="2 3" key="1">
    <citation type="submission" date="2017-10" db="EMBL/GenBank/DDBJ databases">
        <title>Extensive intraspecific genome diversity in a model arbuscular mycorrhizal fungus.</title>
        <authorList>
            <person name="Chen E.C.H."/>
            <person name="Morin E."/>
            <person name="Baudet D."/>
            <person name="Noel J."/>
            <person name="Ndikumana S."/>
            <person name="Charron P."/>
            <person name="St-Onge C."/>
            <person name="Giorgi J."/>
            <person name="Grigoriev I.V."/>
            <person name="Roux C."/>
            <person name="Martin F.M."/>
            <person name="Corradi N."/>
        </authorList>
    </citation>
    <scope>NUCLEOTIDE SEQUENCE [LARGE SCALE GENOMIC DNA]</scope>
    <source>
        <strain evidence="2 3">A1</strain>
    </source>
</reference>